<evidence type="ECO:0000313" key="9">
    <source>
        <dbReference type="EMBL" id="AOO88258.1"/>
    </source>
</evidence>
<evidence type="ECO:0000259" key="8">
    <source>
        <dbReference type="PROSITE" id="PS50928"/>
    </source>
</evidence>
<dbReference type="PANTHER" id="PTHR32243:SF18">
    <property type="entry name" value="INNER MEMBRANE ABC TRANSPORTER PERMEASE PROTEIN YCJP"/>
    <property type="match status" value="1"/>
</dbReference>
<reference evidence="9" key="1">
    <citation type="journal article" date="2015" name="BMC Genomics">
        <title>Transcriptome profiling of a Rhizobium leguminosarum bv. trifolii rosR mutant reveals the role of the transcriptional regulator RosR in motility, synthesis of cell-surface components, and other cellular processes.</title>
        <authorList>
            <person name="Rachwal K."/>
            <person name="Matczynska E."/>
            <person name="Janczarek M."/>
        </authorList>
    </citation>
    <scope>NUCLEOTIDE SEQUENCE</scope>
    <source>
        <strain evidence="9">Rt24.2</strain>
    </source>
</reference>
<dbReference type="PROSITE" id="PS50928">
    <property type="entry name" value="ABC_TM1"/>
    <property type="match status" value="1"/>
</dbReference>
<dbReference type="GO" id="GO:0055085">
    <property type="term" value="P:transmembrane transport"/>
    <property type="evidence" value="ECO:0007669"/>
    <property type="project" value="InterPro"/>
</dbReference>
<dbReference type="EMBL" id="KX485894">
    <property type="protein sequence ID" value="AOO88258.1"/>
    <property type="molecule type" value="Genomic_DNA"/>
</dbReference>
<dbReference type="Gene3D" id="1.10.3720.10">
    <property type="entry name" value="MetI-like"/>
    <property type="match status" value="1"/>
</dbReference>
<evidence type="ECO:0000256" key="5">
    <source>
        <dbReference type="ARBA" id="ARBA00022989"/>
    </source>
</evidence>
<proteinExistence type="inferred from homology"/>
<dbReference type="AlphaFoldDB" id="A0A1B8RJ50"/>
<keyword evidence="4 7" id="KW-0812">Transmembrane</keyword>
<name>A0A1B8RJ50_RHILT</name>
<feature type="transmembrane region" description="Helical" evidence="7">
    <location>
        <begin position="12"/>
        <end position="35"/>
    </location>
</feature>
<sequence length="281" mass="30034">MSSALSNRTGGQIPAVLGSFIIGIIVLGPILWAFATSFKTEVEAVVVPPTIWPNSPTLENYTKVLQDAAFLTDLWNSVAYSVGAVIIALLVGIPGGYAAARFSFKGKRALMLTVLATSMVPGVALLVPTYYLLETVGLLNSGVVVTIILSARIIPQTVWFIANFVEAVPIEIEDSAMIDGASRFQIIWSLILPLIRPGIAAVATIGIVTTWNDYITVAVFAPEVAKRTLQVALVNQVFDAVGISWSYMMAFVMVASSPVIFMFGFVQKWFISGLTAGAVKG</sequence>
<organism evidence="9">
    <name type="scientific">Rhizobium leguminosarum bv. trifolii</name>
    <dbReference type="NCBI Taxonomy" id="386"/>
    <lineage>
        <taxon>Bacteria</taxon>
        <taxon>Pseudomonadati</taxon>
        <taxon>Pseudomonadota</taxon>
        <taxon>Alphaproteobacteria</taxon>
        <taxon>Hyphomicrobiales</taxon>
        <taxon>Rhizobiaceae</taxon>
        <taxon>Rhizobium/Agrobacterium group</taxon>
        <taxon>Rhizobium</taxon>
    </lineage>
</organism>
<evidence type="ECO:0000256" key="4">
    <source>
        <dbReference type="ARBA" id="ARBA00022692"/>
    </source>
</evidence>
<comment type="similarity">
    <text evidence="7">Belongs to the binding-protein-dependent transport system permease family.</text>
</comment>
<keyword evidence="3" id="KW-1003">Cell membrane</keyword>
<comment type="subcellular location">
    <subcellularLocation>
        <location evidence="1 7">Cell membrane</location>
        <topology evidence="1 7">Multi-pass membrane protein</topology>
    </subcellularLocation>
</comment>
<feature type="transmembrane region" description="Helical" evidence="7">
    <location>
        <begin position="78"/>
        <end position="97"/>
    </location>
</feature>
<feature type="domain" description="ABC transmembrane type-1" evidence="8">
    <location>
        <begin position="74"/>
        <end position="266"/>
    </location>
</feature>
<keyword evidence="5 7" id="KW-1133">Transmembrane helix</keyword>
<evidence type="ECO:0000256" key="2">
    <source>
        <dbReference type="ARBA" id="ARBA00022448"/>
    </source>
</evidence>
<feature type="transmembrane region" description="Helical" evidence="7">
    <location>
        <begin position="109"/>
        <end position="131"/>
    </location>
</feature>
<evidence type="ECO:0000256" key="1">
    <source>
        <dbReference type="ARBA" id="ARBA00004651"/>
    </source>
</evidence>
<feature type="transmembrane region" description="Helical" evidence="7">
    <location>
        <begin position="186"/>
        <end position="208"/>
    </location>
</feature>
<dbReference type="InterPro" id="IPR000515">
    <property type="entry name" value="MetI-like"/>
</dbReference>
<reference evidence="9" key="2">
    <citation type="journal article" date="2016" name="Front. Microbiol.">
        <title>The Regulatory Protein RosR Affects Rhizobium leguminosarum bv. trifolii Protein Profiles, Cell Surface Properties, and Symbiosis with Clover.</title>
        <authorList>
            <person name="Rachwal K."/>
            <person name="Boguszewska A."/>
            <person name="Kopcinska J."/>
            <person name="Karas M."/>
            <person name="Tchorzewski M."/>
            <person name="Janczarek M."/>
        </authorList>
    </citation>
    <scope>NUCLEOTIDE SEQUENCE</scope>
    <source>
        <strain evidence="9">Rt24.2</strain>
    </source>
</reference>
<dbReference type="InterPro" id="IPR035906">
    <property type="entry name" value="MetI-like_sf"/>
</dbReference>
<dbReference type="SUPFAM" id="SSF161098">
    <property type="entry name" value="MetI-like"/>
    <property type="match status" value="1"/>
</dbReference>
<dbReference type="GO" id="GO:0005886">
    <property type="term" value="C:plasma membrane"/>
    <property type="evidence" value="ECO:0007669"/>
    <property type="project" value="UniProtKB-SubCell"/>
</dbReference>
<evidence type="ECO:0000256" key="7">
    <source>
        <dbReference type="RuleBase" id="RU363032"/>
    </source>
</evidence>
<feature type="transmembrane region" description="Helical" evidence="7">
    <location>
        <begin position="245"/>
        <end position="266"/>
    </location>
</feature>
<feature type="transmembrane region" description="Helical" evidence="7">
    <location>
        <begin position="143"/>
        <end position="165"/>
    </location>
</feature>
<keyword evidence="6 7" id="KW-0472">Membrane</keyword>
<protein>
    <recommendedName>
        <fullName evidence="8">ABC transmembrane type-1 domain-containing protein</fullName>
    </recommendedName>
</protein>
<evidence type="ECO:0000256" key="6">
    <source>
        <dbReference type="ARBA" id="ARBA00023136"/>
    </source>
</evidence>
<dbReference type="CDD" id="cd06261">
    <property type="entry name" value="TM_PBP2"/>
    <property type="match status" value="1"/>
</dbReference>
<keyword evidence="2 7" id="KW-0813">Transport</keyword>
<dbReference type="Pfam" id="PF00528">
    <property type="entry name" value="BPD_transp_1"/>
    <property type="match status" value="1"/>
</dbReference>
<dbReference type="PANTHER" id="PTHR32243">
    <property type="entry name" value="MALTOSE TRANSPORT SYSTEM PERMEASE-RELATED"/>
    <property type="match status" value="1"/>
</dbReference>
<evidence type="ECO:0000256" key="3">
    <source>
        <dbReference type="ARBA" id="ARBA00022475"/>
    </source>
</evidence>
<accession>A0A1B8RJ50</accession>
<dbReference type="InterPro" id="IPR050901">
    <property type="entry name" value="BP-dep_ABC_trans_perm"/>
</dbReference>